<name>A0A1X7VV40_AMPQE</name>
<dbReference type="InterPro" id="IPR008166">
    <property type="entry name" value="Glyco_transf_92"/>
</dbReference>
<proteinExistence type="inferred from homology"/>
<keyword evidence="3 8" id="KW-0328">Glycosyltransferase</keyword>
<evidence type="ECO:0000256" key="3">
    <source>
        <dbReference type="ARBA" id="ARBA00022676"/>
    </source>
</evidence>
<dbReference type="OrthoDB" id="2526284at2759"/>
<dbReference type="InParanoid" id="A0A1X7VV40"/>
<dbReference type="GO" id="GO:0016020">
    <property type="term" value="C:membrane"/>
    <property type="evidence" value="ECO:0007669"/>
    <property type="project" value="UniProtKB-SubCell"/>
</dbReference>
<sequence>MKAQRGSELKKFLFATVILSVVITSLYYIFARKGETLAAVNISSYIIQQYVIIQGNVSSNSTSNFTSTTPTRFPFPYPENWFWLWSERDTYLWTRTAYIDTRKDVYGNPVIIALVYREIRPKLVVNSFSWYCHVLKTNNEEVCTGKATLDRSVEGIGYKFHSFSTATYFICQLPPDTDHRDVRAVSFSSDGCQSTRHSPFVLIKPREKVKKKVLGICLHKALFDVQEPQPIVEYIEIHRLLGIELFTMYVQSISKEIRDILNKYSKEGIVEIVEWNIKISTKVIRDFGQVGVIHDCLLRNQDRVTYLGFSDFDEVFVPLRDGTLDKLLKRLDQPNYASFRFLHVFMHDTPALVKQVSKSNCSRVKLPLYFQRYKRSDFSDSSAYNGNTLGSKAKIFVKPEGIVVMGRHSMHLRSTHKFAPGYKELTVPGDSGLFFHYRKMLQPGLEHRKLVQDTALAKYQDEMIRKLNERLC</sequence>
<keyword evidence="10" id="KW-1185">Reference proteome</keyword>
<accession>A0A1X7VV40</accession>
<dbReference type="Pfam" id="PF01697">
    <property type="entry name" value="Glyco_transf_92"/>
    <property type="match status" value="1"/>
</dbReference>
<gene>
    <name evidence="9" type="primary">105311937</name>
</gene>
<dbReference type="eggNOG" id="KOG4735">
    <property type="taxonomic scope" value="Eukaryota"/>
</dbReference>
<dbReference type="PANTHER" id="PTHR21461:SF40">
    <property type="entry name" value="GLYCOSYLTRANSFERASE FAMILY 92 PROTEIN"/>
    <property type="match status" value="1"/>
</dbReference>
<dbReference type="EC" id="2.4.1.-" evidence="8"/>
<reference evidence="9" key="2">
    <citation type="submission" date="2017-05" db="UniProtKB">
        <authorList>
            <consortium name="EnsemblMetazoa"/>
        </authorList>
    </citation>
    <scope>IDENTIFICATION</scope>
</reference>
<comment type="similarity">
    <text evidence="2 8">Belongs to the glycosyltransferase 92 family.</text>
</comment>
<protein>
    <recommendedName>
        <fullName evidence="8">Glycosyltransferase family 92 protein</fullName>
        <ecNumber evidence="8">2.4.1.-</ecNumber>
    </recommendedName>
</protein>
<evidence type="ECO:0000256" key="4">
    <source>
        <dbReference type="ARBA" id="ARBA00022679"/>
    </source>
</evidence>
<dbReference type="KEGG" id="aqu:105311937"/>
<evidence type="ECO:0000256" key="7">
    <source>
        <dbReference type="ARBA" id="ARBA00023136"/>
    </source>
</evidence>
<dbReference type="GO" id="GO:0016757">
    <property type="term" value="F:glycosyltransferase activity"/>
    <property type="evidence" value="ECO:0007669"/>
    <property type="project" value="UniProtKB-UniRule"/>
</dbReference>
<reference evidence="10" key="1">
    <citation type="journal article" date="2010" name="Nature">
        <title>The Amphimedon queenslandica genome and the evolution of animal complexity.</title>
        <authorList>
            <person name="Srivastava M."/>
            <person name="Simakov O."/>
            <person name="Chapman J."/>
            <person name="Fahey B."/>
            <person name="Gauthier M.E."/>
            <person name="Mitros T."/>
            <person name="Richards G.S."/>
            <person name="Conaco C."/>
            <person name="Dacre M."/>
            <person name="Hellsten U."/>
            <person name="Larroux C."/>
            <person name="Putnam N.H."/>
            <person name="Stanke M."/>
            <person name="Adamska M."/>
            <person name="Darling A."/>
            <person name="Degnan S.M."/>
            <person name="Oakley T.H."/>
            <person name="Plachetzki D.C."/>
            <person name="Zhai Y."/>
            <person name="Adamski M."/>
            <person name="Calcino A."/>
            <person name="Cummins S.F."/>
            <person name="Goodstein D.M."/>
            <person name="Harris C."/>
            <person name="Jackson D.J."/>
            <person name="Leys S.P."/>
            <person name="Shu S."/>
            <person name="Woodcroft B.J."/>
            <person name="Vervoort M."/>
            <person name="Kosik K.S."/>
            <person name="Manning G."/>
            <person name="Degnan B.M."/>
            <person name="Rokhsar D.S."/>
        </authorList>
    </citation>
    <scope>NUCLEOTIDE SEQUENCE [LARGE SCALE GENOMIC DNA]</scope>
</reference>
<evidence type="ECO:0000256" key="5">
    <source>
        <dbReference type="ARBA" id="ARBA00022692"/>
    </source>
</evidence>
<keyword evidence="6 8" id="KW-1133">Transmembrane helix</keyword>
<dbReference type="EnsemblMetazoa" id="Aqu2.1.44202_001">
    <property type="protein sequence ID" value="Aqu2.1.44202_001"/>
    <property type="gene ID" value="Aqu2.1.44202"/>
</dbReference>
<keyword evidence="7 8" id="KW-0472">Membrane</keyword>
<evidence type="ECO:0000256" key="1">
    <source>
        <dbReference type="ARBA" id="ARBA00004167"/>
    </source>
</evidence>
<keyword evidence="5 8" id="KW-0812">Transmembrane</keyword>
<feature type="transmembrane region" description="Helical" evidence="8">
    <location>
        <begin position="12"/>
        <end position="30"/>
    </location>
</feature>
<comment type="subcellular location">
    <subcellularLocation>
        <location evidence="1">Membrane</location>
        <topology evidence="1">Single-pass membrane protein</topology>
    </subcellularLocation>
</comment>
<evidence type="ECO:0000313" key="9">
    <source>
        <dbReference type="EnsemblMetazoa" id="Aqu2.1.44202_001"/>
    </source>
</evidence>
<dbReference type="PANTHER" id="PTHR21461">
    <property type="entry name" value="GLYCOSYLTRANSFERASE FAMILY 92 PROTEIN"/>
    <property type="match status" value="1"/>
</dbReference>
<evidence type="ECO:0000313" key="10">
    <source>
        <dbReference type="Proteomes" id="UP000007879"/>
    </source>
</evidence>
<organism evidence="9">
    <name type="scientific">Amphimedon queenslandica</name>
    <name type="common">Sponge</name>
    <dbReference type="NCBI Taxonomy" id="400682"/>
    <lineage>
        <taxon>Eukaryota</taxon>
        <taxon>Metazoa</taxon>
        <taxon>Porifera</taxon>
        <taxon>Demospongiae</taxon>
        <taxon>Heteroscleromorpha</taxon>
        <taxon>Haplosclerida</taxon>
        <taxon>Niphatidae</taxon>
        <taxon>Amphimedon</taxon>
    </lineage>
</organism>
<dbReference type="EnsemblMetazoa" id="XM_011404181.2">
    <property type="protein sequence ID" value="XP_011402483.1"/>
    <property type="gene ID" value="LOC105311937"/>
</dbReference>
<dbReference type="AlphaFoldDB" id="A0A1X7VV40"/>
<evidence type="ECO:0000256" key="6">
    <source>
        <dbReference type="ARBA" id="ARBA00022989"/>
    </source>
</evidence>
<dbReference type="Proteomes" id="UP000007879">
    <property type="component" value="Unassembled WGS sequence"/>
</dbReference>
<dbReference type="GO" id="GO:0005737">
    <property type="term" value="C:cytoplasm"/>
    <property type="evidence" value="ECO:0007669"/>
    <property type="project" value="TreeGrafter"/>
</dbReference>
<evidence type="ECO:0000256" key="2">
    <source>
        <dbReference type="ARBA" id="ARBA00007647"/>
    </source>
</evidence>
<keyword evidence="4 8" id="KW-0808">Transferase</keyword>
<evidence type="ECO:0000256" key="8">
    <source>
        <dbReference type="RuleBase" id="RU366017"/>
    </source>
</evidence>